<comment type="caution">
    <text evidence="2">The sequence shown here is derived from an EMBL/GenBank/DDBJ whole genome shotgun (WGS) entry which is preliminary data.</text>
</comment>
<dbReference type="EMBL" id="NWVD01000001">
    <property type="protein sequence ID" value="PCG10089.1"/>
    <property type="molecule type" value="Genomic_DNA"/>
</dbReference>
<dbReference type="RefSeq" id="WP_096609617.1">
    <property type="nucleotide sequence ID" value="NZ_NWVD01000001.1"/>
</dbReference>
<organism evidence="2 3">
    <name type="scientific">Sphingomonas ginsenosidimutans</name>
    <dbReference type="NCBI Taxonomy" id="862134"/>
    <lineage>
        <taxon>Bacteria</taxon>
        <taxon>Pseudomonadati</taxon>
        <taxon>Pseudomonadota</taxon>
        <taxon>Alphaproteobacteria</taxon>
        <taxon>Sphingomonadales</taxon>
        <taxon>Sphingomonadaceae</taxon>
        <taxon>Sphingomonas</taxon>
    </lineage>
</organism>
<dbReference type="InterPro" id="IPR001173">
    <property type="entry name" value="Glyco_trans_2-like"/>
</dbReference>
<sequence>MQKRIVAVIPLYNKAATINRALASIMAQTRRPDAVVVVDDGSTDDSVARIEPQYRAQIELLSIPNGGPGGARNRGARHVKADLIAFLDADDEWYPDHLDSAARALAAEPQCGAYVAAYDVGADKAAKREEVRALFPRSGVWNIAAFHDPRAIKAYIDSIHSSSTVVRRDVFERLGGFFDRERCTYGEDAWLWLQLAFTMPIFVDRDYRTRFHVEDSALGHALAGRHPRHPALRFAEELRTRIPAERRALLDRLLAYYRLIETEKLAARGDCAEVPALRRAFRFGGRIPLRLIVRDAKVHVTCLRRRRAPTKA</sequence>
<dbReference type="GO" id="GO:0016740">
    <property type="term" value="F:transferase activity"/>
    <property type="evidence" value="ECO:0007669"/>
    <property type="project" value="UniProtKB-KW"/>
</dbReference>
<feature type="domain" description="Glycosyltransferase 2-like" evidence="1">
    <location>
        <begin position="8"/>
        <end position="174"/>
    </location>
</feature>
<evidence type="ECO:0000313" key="2">
    <source>
        <dbReference type="EMBL" id="PCG10089.1"/>
    </source>
</evidence>
<keyword evidence="3" id="KW-1185">Reference proteome</keyword>
<dbReference type="Pfam" id="PF00535">
    <property type="entry name" value="Glycos_transf_2"/>
    <property type="match status" value="1"/>
</dbReference>
<evidence type="ECO:0000259" key="1">
    <source>
        <dbReference type="Pfam" id="PF00535"/>
    </source>
</evidence>
<accession>A0A2A4I1N4</accession>
<keyword evidence="2" id="KW-0808">Transferase</keyword>
<dbReference type="InterPro" id="IPR029044">
    <property type="entry name" value="Nucleotide-diphossugar_trans"/>
</dbReference>
<dbReference type="SUPFAM" id="SSF53448">
    <property type="entry name" value="Nucleotide-diphospho-sugar transferases"/>
    <property type="match status" value="1"/>
</dbReference>
<protein>
    <submittedName>
        <fullName evidence="2">Glycosyl transferase</fullName>
    </submittedName>
</protein>
<proteinExistence type="predicted"/>
<dbReference type="Gene3D" id="3.90.550.10">
    <property type="entry name" value="Spore Coat Polysaccharide Biosynthesis Protein SpsA, Chain A"/>
    <property type="match status" value="1"/>
</dbReference>
<reference evidence="2 3" key="1">
    <citation type="submission" date="2017-09" db="EMBL/GenBank/DDBJ databases">
        <title>Sphingomonas ginsenosidimutans KACC 14949, whole genome shotgun sequence.</title>
        <authorList>
            <person name="Feng G."/>
            <person name="Zhu H."/>
        </authorList>
    </citation>
    <scope>NUCLEOTIDE SEQUENCE [LARGE SCALE GENOMIC DNA]</scope>
    <source>
        <strain evidence="2 3">KACC 14949</strain>
    </source>
</reference>
<dbReference type="PANTHER" id="PTHR43685">
    <property type="entry name" value="GLYCOSYLTRANSFERASE"/>
    <property type="match status" value="1"/>
</dbReference>
<dbReference type="AlphaFoldDB" id="A0A2A4I1N4"/>
<gene>
    <name evidence="2" type="ORF">COA17_01075</name>
</gene>
<dbReference type="PANTHER" id="PTHR43685:SF2">
    <property type="entry name" value="GLYCOSYLTRANSFERASE 2-LIKE DOMAIN-CONTAINING PROTEIN"/>
    <property type="match status" value="1"/>
</dbReference>
<dbReference type="Proteomes" id="UP000218784">
    <property type="component" value="Unassembled WGS sequence"/>
</dbReference>
<dbReference type="CDD" id="cd00761">
    <property type="entry name" value="Glyco_tranf_GTA_type"/>
    <property type="match status" value="1"/>
</dbReference>
<dbReference type="InterPro" id="IPR050834">
    <property type="entry name" value="Glycosyltransf_2"/>
</dbReference>
<name>A0A2A4I1N4_9SPHN</name>
<evidence type="ECO:0000313" key="3">
    <source>
        <dbReference type="Proteomes" id="UP000218784"/>
    </source>
</evidence>